<dbReference type="Proteomes" id="UP001466331">
    <property type="component" value="Unassembled WGS sequence"/>
</dbReference>
<evidence type="ECO:0000313" key="3">
    <source>
        <dbReference type="EMBL" id="MEM5948249.1"/>
    </source>
</evidence>
<dbReference type="InterPro" id="IPR014721">
    <property type="entry name" value="Ribsml_uS5_D2-typ_fold_subgr"/>
</dbReference>
<gene>
    <name evidence="3" type="ORF">WKV44_06810</name>
</gene>
<proteinExistence type="inferred from homology"/>
<dbReference type="SMART" id="SM00382">
    <property type="entry name" value="AAA"/>
    <property type="match status" value="1"/>
</dbReference>
<dbReference type="InterPro" id="IPR025158">
    <property type="entry name" value="Mg_chelat-rel_C"/>
</dbReference>
<dbReference type="InterPro" id="IPR027417">
    <property type="entry name" value="P-loop_NTPase"/>
</dbReference>
<dbReference type="RefSeq" id="WP_420069695.1">
    <property type="nucleotide sequence ID" value="NZ_JBCHKQ010000002.1"/>
</dbReference>
<evidence type="ECO:0000256" key="1">
    <source>
        <dbReference type="ARBA" id="ARBA00006354"/>
    </source>
</evidence>
<dbReference type="NCBIfam" id="TIGR00368">
    <property type="entry name" value="YifB family Mg chelatase-like AAA ATPase"/>
    <property type="match status" value="1"/>
</dbReference>
<dbReference type="Gene3D" id="3.40.50.300">
    <property type="entry name" value="P-loop containing nucleotide triphosphate hydrolases"/>
    <property type="match status" value="1"/>
</dbReference>
<sequence>MRVFSFLPWGYEGRLVRVEVDIRKGLPGMEIVGFAGTAVREARERIRVALKNSGFVFPQKRVLVNLAPAGLPKKGAWYDLAIALALLVASEQLDAADRDVLVMGELCLSGEVLPVEGVLSSVIAASSADVGLCVVPHNNVREASVVEGVRVFGVESLCDAVSVAERGFLPENEALIDRGDVRSVAWPHDFSAFKGQAFLRRAMEVAAAGGHHMFLFGPPGCGKTMASYAFPSILPPLTESERLSVLQVYSLAGELSIDGERVFSGMRPFRAPHHSATVEGMIGGGRDVRPGEISLAHNGVLFMDEAPEFRSAIMQSLREPVETGRVTLSRAGQSFWYPARFQLILAANPCPCGNLGKEDAICACSVQEIKRYWRRIGAPLLDRIDIRFPVKPEDTEVILGGEAESSTSIRKRVMRAWQIQKERYAGRSHTRNAYIPAEDIDKFCVTSEAVRSVLVRAVEKLALSARANASILKLARTIADLDASSEIKKEHVLEAVQYRRYGDMDFYWSDI</sequence>
<dbReference type="SUPFAM" id="SSF52540">
    <property type="entry name" value="P-loop containing nucleoside triphosphate hydrolases"/>
    <property type="match status" value="1"/>
</dbReference>
<feature type="domain" description="AAA+ ATPase" evidence="2">
    <location>
        <begin position="209"/>
        <end position="394"/>
    </location>
</feature>
<dbReference type="InterPro" id="IPR004482">
    <property type="entry name" value="Mg_chelat-rel"/>
</dbReference>
<keyword evidence="4" id="KW-1185">Reference proteome</keyword>
<dbReference type="Pfam" id="PF13335">
    <property type="entry name" value="Mg_chelatase_C"/>
    <property type="match status" value="1"/>
</dbReference>
<reference evidence="3 4" key="1">
    <citation type="submission" date="2024-03" db="EMBL/GenBank/DDBJ databases">
        <title>Ignisphaera cupida sp. nov., a hyperthermophilic hydrolytic archaeon from a hot spring of Kamchatka, and proposal of Ignisphaeraceae fam. nov.</title>
        <authorList>
            <person name="Podosokorskaya O.A."/>
            <person name="Elcheninov A.G."/>
            <person name="Maltseva A.I."/>
            <person name="Zayulina K.S."/>
            <person name="Novikov A."/>
            <person name="Merkel A.Y."/>
        </authorList>
    </citation>
    <scope>NUCLEOTIDE SEQUENCE [LARGE SCALE GENOMIC DNA]</scope>
    <source>
        <strain evidence="3 4">38H-sp</strain>
    </source>
</reference>
<dbReference type="SUPFAM" id="SSF54211">
    <property type="entry name" value="Ribosomal protein S5 domain 2-like"/>
    <property type="match status" value="1"/>
</dbReference>
<dbReference type="InterPro" id="IPR000523">
    <property type="entry name" value="Mg_chelatse_chII-like_cat_dom"/>
</dbReference>
<comment type="caution">
    <text evidence="3">The sequence shown here is derived from an EMBL/GenBank/DDBJ whole genome shotgun (WGS) entry which is preliminary data.</text>
</comment>
<dbReference type="InterPro" id="IPR045006">
    <property type="entry name" value="CHLI-like"/>
</dbReference>
<dbReference type="InterPro" id="IPR003593">
    <property type="entry name" value="AAA+_ATPase"/>
</dbReference>
<name>A0ABU9UC56_9SPIR</name>
<dbReference type="EMBL" id="JBCHKQ010000002">
    <property type="protein sequence ID" value="MEM5948249.1"/>
    <property type="molecule type" value="Genomic_DNA"/>
</dbReference>
<evidence type="ECO:0000313" key="4">
    <source>
        <dbReference type="Proteomes" id="UP001466331"/>
    </source>
</evidence>
<dbReference type="PANTHER" id="PTHR32039">
    <property type="entry name" value="MAGNESIUM-CHELATASE SUBUNIT CHLI"/>
    <property type="match status" value="1"/>
</dbReference>
<dbReference type="Pfam" id="PF13541">
    <property type="entry name" value="ChlI"/>
    <property type="match status" value="1"/>
</dbReference>
<dbReference type="InterPro" id="IPR020568">
    <property type="entry name" value="Ribosomal_Su5_D2-typ_SF"/>
</dbReference>
<dbReference type="Pfam" id="PF01078">
    <property type="entry name" value="Mg_chelatase"/>
    <property type="match status" value="1"/>
</dbReference>
<comment type="similarity">
    <text evidence="1">Belongs to the Mg-chelatase subunits D/I family. ComM subfamily.</text>
</comment>
<dbReference type="Gene3D" id="3.30.230.10">
    <property type="match status" value="1"/>
</dbReference>
<organism evidence="3 4">
    <name type="scientific">Rarispira pelagica</name>
    <dbReference type="NCBI Taxonomy" id="3141764"/>
    <lineage>
        <taxon>Bacteria</taxon>
        <taxon>Pseudomonadati</taxon>
        <taxon>Spirochaetota</taxon>
        <taxon>Spirochaetia</taxon>
        <taxon>Winmispirales</taxon>
        <taxon>Winmispiraceae</taxon>
        <taxon>Rarispira</taxon>
    </lineage>
</organism>
<dbReference type="PRINTS" id="PR00830">
    <property type="entry name" value="ENDOLAPTASE"/>
</dbReference>
<dbReference type="PANTHER" id="PTHR32039:SF7">
    <property type="entry name" value="COMPETENCE PROTEIN COMM"/>
    <property type="match status" value="1"/>
</dbReference>
<protein>
    <submittedName>
        <fullName evidence="3">YifB family Mg chelatase-like AAA ATPase</fullName>
    </submittedName>
</protein>
<accession>A0ABU9UC56</accession>
<evidence type="ECO:0000259" key="2">
    <source>
        <dbReference type="SMART" id="SM00382"/>
    </source>
</evidence>